<name>A0ABY2AK07_9GAMM</name>
<keyword evidence="1" id="KW-0472">Membrane</keyword>
<evidence type="ECO:0000256" key="1">
    <source>
        <dbReference type="SAM" id="Phobius"/>
    </source>
</evidence>
<sequence length="241" mass="27796">MELTITDEQHQQVLDAVTLHKERLKESHYAEKFIIATAEATGTEPVFVEKIVKRVLAQREPGVPLHRQLRRLLFRQHKPLYIVSISLFVLVAGYFFYQPLWNNLAQQAEHETANTFLAEHYQANQIAHAYSQLAVVKLMISTYFLENDQFPDDLQELGFDVSQLPNDPVIHDIYLDDNGEIRVQFEKSIGTSLEGTNLVMFLTPVLKDSWNGVQFDWQCSTTIKNIQVNYCLHNGMLVYKG</sequence>
<dbReference type="Proteomes" id="UP000292554">
    <property type="component" value="Unassembled WGS sequence"/>
</dbReference>
<dbReference type="Gene3D" id="3.30.700.10">
    <property type="entry name" value="Glycoprotein, Type 4 Pilin"/>
    <property type="match status" value="1"/>
</dbReference>
<dbReference type="RefSeq" id="WP_131416896.1">
    <property type="nucleotide sequence ID" value="NZ_SJXE01000009.1"/>
</dbReference>
<keyword evidence="1" id="KW-0812">Transmembrane</keyword>
<evidence type="ECO:0000313" key="3">
    <source>
        <dbReference type="Proteomes" id="UP000292554"/>
    </source>
</evidence>
<reference evidence="2 3" key="1">
    <citation type="submission" date="2019-02" db="EMBL/GenBank/DDBJ databases">
        <title>Corallincola luteus sp. nov., a marine bacterium isolated from surface sediment of Bohai Sea in China.</title>
        <authorList>
            <person name="Ren Q."/>
        </authorList>
    </citation>
    <scope>NUCLEOTIDE SEQUENCE [LARGE SCALE GENOMIC DNA]</scope>
    <source>
        <strain evidence="2 3">DASS28</strain>
    </source>
</reference>
<gene>
    <name evidence="2" type="ORF">EZV61_15935</name>
</gene>
<organism evidence="2 3">
    <name type="scientific">Corallincola luteus</name>
    <dbReference type="NCBI Taxonomy" id="1775177"/>
    <lineage>
        <taxon>Bacteria</taxon>
        <taxon>Pseudomonadati</taxon>
        <taxon>Pseudomonadota</taxon>
        <taxon>Gammaproteobacteria</taxon>
        <taxon>Alteromonadales</taxon>
        <taxon>Psychromonadaceae</taxon>
        <taxon>Corallincola</taxon>
    </lineage>
</organism>
<accession>A0ABY2AK07</accession>
<protein>
    <submittedName>
        <fullName evidence="2">Uncharacterized protein</fullName>
    </submittedName>
</protein>
<dbReference type="EMBL" id="SJXE01000009">
    <property type="protein sequence ID" value="TCI02060.1"/>
    <property type="molecule type" value="Genomic_DNA"/>
</dbReference>
<comment type="caution">
    <text evidence="2">The sequence shown here is derived from an EMBL/GenBank/DDBJ whole genome shotgun (WGS) entry which is preliminary data.</text>
</comment>
<feature type="transmembrane region" description="Helical" evidence="1">
    <location>
        <begin position="80"/>
        <end position="97"/>
    </location>
</feature>
<proteinExistence type="predicted"/>
<keyword evidence="3" id="KW-1185">Reference proteome</keyword>
<keyword evidence="1" id="KW-1133">Transmembrane helix</keyword>
<evidence type="ECO:0000313" key="2">
    <source>
        <dbReference type="EMBL" id="TCI02060.1"/>
    </source>
</evidence>